<protein>
    <submittedName>
        <fullName evidence="2">Uncharacterized protein</fullName>
    </submittedName>
</protein>
<organism evidence="2 3">
    <name type="scientific">Paraphoma chrysanthemicola</name>
    <dbReference type="NCBI Taxonomy" id="798071"/>
    <lineage>
        <taxon>Eukaryota</taxon>
        <taxon>Fungi</taxon>
        <taxon>Dikarya</taxon>
        <taxon>Ascomycota</taxon>
        <taxon>Pezizomycotina</taxon>
        <taxon>Dothideomycetes</taxon>
        <taxon>Pleosporomycetidae</taxon>
        <taxon>Pleosporales</taxon>
        <taxon>Pleosporineae</taxon>
        <taxon>Phaeosphaeriaceae</taxon>
        <taxon>Paraphoma</taxon>
    </lineage>
</organism>
<evidence type="ECO:0000256" key="1">
    <source>
        <dbReference type="SAM" id="MobiDB-lite"/>
    </source>
</evidence>
<evidence type="ECO:0000313" key="3">
    <source>
        <dbReference type="Proteomes" id="UP000813461"/>
    </source>
</evidence>
<keyword evidence="3" id="KW-1185">Reference proteome</keyword>
<feature type="region of interest" description="Disordered" evidence="1">
    <location>
        <begin position="121"/>
        <end position="151"/>
    </location>
</feature>
<proteinExistence type="predicted"/>
<reference evidence="2" key="1">
    <citation type="journal article" date="2021" name="Nat. Commun.">
        <title>Genetic determinants of endophytism in the Arabidopsis root mycobiome.</title>
        <authorList>
            <person name="Mesny F."/>
            <person name="Miyauchi S."/>
            <person name="Thiergart T."/>
            <person name="Pickel B."/>
            <person name="Atanasova L."/>
            <person name="Karlsson M."/>
            <person name="Huettel B."/>
            <person name="Barry K.W."/>
            <person name="Haridas S."/>
            <person name="Chen C."/>
            <person name="Bauer D."/>
            <person name="Andreopoulos W."/>
            <person name="Pangilinan J."/>
            <person name="LaButti K."/>
            <person name="Riley R."/>
            <person name="Lipzen A."/>
            <person name="Clum A."/>
            <person name="Drula E."/>
            <person name="Henrissat B."/>
            <person name="Kohler A."/>
            <person name="Grigoriev I.V."/>
            <person name="Martin F.M."/>
            <person name="Hacquard S."/>
        </authorList>
    </citation>
    <scope>NUCLEOTIDE SEQUENCE</scope>
    <source>
        <strain evidence="2">MPI-SDFR-AT-0120</strain>
    </source>
</reference>
<dbReference type="Proteomes" id="UP000813461">
    <property type="component" value="Unassembled WGS sequence"/>
</dbReference>
<dbReference type="AlphaFoldDB" id="A0A8K0QXT7"/>
<dbReference type="EMBL" id="JAGMVJ010000020">
    <property type="protein sequence ID" value="KAH7075099.1"/>
    <property type="molecule type" value="Genomic_DNA"/>
</dbReference>
<gene>
    <name evidence="2" type="ORF">FB567DRAFT_536149</name>
</gene>
<evidence type="ECO:0000313" key="2">
    <source>
        <dbReference type="EMBL" id="KAH7075099.1"/>
    </source>
</evidence>
<name>A0A8K0QXT7_9PLEO</name>
<sequence length="205" mass="21979">MAIPALVSLKENAAANTDGAEILTDTVALAAIPSLESAQAPARPLLELLPPLRPDLAHYFRAERHQAHQADRPQRRVAGLHRLRLPDLLRRQAQGPLLQAQGLCLQARGLPLQALERHHRARDPLPPAPGHHRQPSPRQPALSRQTHHAEEPRDITALALLKASAAASMDGVAVAPLIAGRSVSLCMANVLELVGQLNSIKIGAA</sequence>
<comment type="caution">
    <text evidence="2">The sequence shown here is derived from an EMBL/GenBank/DDBJ whole genome shotgun (WGS) entry which is preliminary data.</text>
</comment>
<accession>A0A8K0QXT7</accession>